<evidence type="ECO:0000313" key="2">
    <source>
        <dbReference type="EMBL" id="KNC28433.1"/>
    </source>
</evidence>
<feature type="transmembrane region" description="Helical" evidence="1">
    <location>
        <begin position="12"/>
        <end position="30"/>
    </location>
</feature>
<gene>
    <name evidence="2" type="ORF">FF38_09086</name>
</gene>
<evidence type="ECO:0000256" key="1">
    <source>
        <dbReference type="SAM" id="Phobius"/>
    </source>
</evidence>
<dbReference type="AlphaFoldDB" id="A0A0L0C7R4"/>
<reference evidence="2 3" key="1">
    <citation type="journal article" date="2015" name="Nat. Commun.">
        <title>Lucilia cuprina genome unlocks parasitic fly biology to underpin future interventions.</title>
        <authorList>
            <person name="Anstead C.A."/>
            <person name="Korhonen P.K."/>
            <person name="Young N.D."/>
            <person name="Hall R.S."/>
            <person name="Jex A.R."/>
            <person name="Murali S.C."/>
            <person name="Hughes D.S."/>
            <person name="Lee S.F."/>
            <person name="Perry T."/>
            <person name="Stroehlein A.J."/>
            <person name="Ansell B.R."/>
            <person name="Breugelmans B."/>
            <person name="Hofmann A."/>
            <person name="Qu J."/>
            <person name="Dugan S."/>
            <person name="Lee S.L."/>
            <person name="Chao H."/>
            <person name="Dinh H."/>
            <person name="Han Y."/>
            <person name="Doddapaneni H.V."/>
            <person name="Worley K.C."/>
            <person name="Muzny D.M."/>
            <person name="Ioannidis P."/>
            <person name="Waterhouse R.M."/>
            <person name="Zdobnov E.M."/>
            <person name="James P.J."/>
            <person name="Bagnall N.H."/>
            <person name="Kotze A.C."/>
            <person name="Gibbs R.A."/>
            <person name="Richards S."/>
            <person name="Batterham P."/>
            <person name="Gasser R.B."/>
        </authorList>
    </citation>
    <scope>NUCLEOTIDE SEQUENCE [LARGE SCALE GENOMIC DNA]</scope>
    <source>
        <strain evidence="2 3">LS</strain>
        <tissue evidence="2">Full body</tissue>
    </source>
</reference>
<protein>
    <submittedName>
        <fullName evidence="2">Uncharacterized protein</fullName>
    </submittedName>
</protein>
<dbReference type="EMBL" id="JRES01000774">
    <property type="protein sequence ID" value="KNC28433.1"/>
    <property type="molecule type" value="Genomic_DNA"/>
</dbReference>
<evidence type="ECO:0000313" key="3">
    <source>
        <dbReference type="Proteomes" id="UP000037069"/>
    </source>
</evidence>
<comment type="caution">
    <text evidence="2">The sequence shown here is derived from an EMBL/GenBank/DDBJ whole genome shotgun (WGS) entry which is preliminary data.</text>
</comment>
<proteinExistence type="predicted"/>
<name>A0A0L0C7R4_LUCCU</name>
<accession>A0A0L0C7R4</accession>
<dbReference type="Proteomes" id="UP000037069">
    <property type="component" value="Unassembled WGS sequence"/>
</dbReference>
<keyword evidence="1" id="KW-0472">Membrane</keyword>
<sequence>MPNKFLKMINHPGPIILFINLFMIFLRTPMCPSVNFLNNGFLVININNINCKDSCKRNLSSGRQCIAVTKFGSLTSWVKTAPTAALDASVVSSGCDSETWLVNKFFNLLEVVFASKSNSTAVFLDIYCEILPFSPICSYSPHHYCWEGIIRLCLLKTN</sequence>
<organism evidence="2 3">
    <name type="scientific">Lucilia cuprina</name>
    <name type="common">Green bottle fly</name>
    <name type="synonym">Australian sheep blowfly</name>
    <dbReference type="NCBI Taxonomy" id="7375"/>
    <lineage>
        <taxon>Eukaryota</taxon>
        <taxon>Metazoa</taxon>
        <taxon>Ecdysozoa</taxon>
        <taxon>Arthropoda</taxon>
        <taxon>Hexapoda</taxon>
        <taxon>Insecta</taxon>
        <taxon>Pterygota</taxon>
        <taxon>Neoptera</taxon>
        <taxon>Endopterygota</taxon>
        <taxon>Diptera</taxon>
        <taxon>Brachycera</taxon>
        <taxon>Muscomorpha</taxon>
        <taxon>Oestroidea</taxon>
        <taxon>Calliphoridae</taxon>
        <taxon>Luciliinae</taxon>
        <taxon>Lucilia</taxon>
    </lineage>
</organism>
<keyword evidence="1" id="KW-0812">Transmembrane</keyword>
<keyword evidence="3" id="KW-1185">Reference proteome</keyword>
<keyword evidence="1" id="KW-1133">Transmembrane helix</keyword>